<feature type="transmembrane region" description="Helical" evidence="7">
    <location>
        <begin position="633"/>
        <end position="659"/>
    </location>
</feature>
<evidence type="ECO:0000256" key="3">
    <source>
        <dbReference type="ARBA" id="ARBA00022692"/>
    </source>
</evidence>
<keyword evidence="4 7" id="KW-1133">Transmembrane helix</keyword>
<dbReference type="GO" id="GO:0005886">
    <property type="term" value="C:plasma membrane"/>
    <property type="evidence" value="ECO:0007669"/>
    <property type="project" value="TreeGrafter"/>
</dbReference>
<keyword evidence="10" id="KW-1185">Reference proteome</keyword>
<dbReference type="GO" id="GO:0018996">
    <property type="term" value="P:molting cycle, collagen and cuticulin-based cuticle"/>
    <property type="evidence" value="ECO:0007669"/>
    <property type="project" value="TreeGrafter"/>
</dbReference>
<evidence type="ECO:0000256" key="5">
    <source>
        <dbReference type="ARBA" id="ARBA00023136"/>
    </source>
</evidence>
<dbReference type="EMBL" id="KN716605">
    <property type="protein sequence ID" value="KJH42976.1"/>
    <property type="molecule type" value="Genomic_DNA"/>
</dbReference>
<keyword evidence="5 7" id="KW-0472">Membrane</keyword>
<evidence type="ECO:0000256" key="2">
    <source>
        <dbReference type="ARBA" id="ARBA00005585"/>
    </source>
</evidence>
<dbReference type="Pfam" id="PF02460">
    <property type="entry name" value="Patched"/>
    <property type="match status" value="1"/>
</dbReference>
<dbReference type="PANTHER" id="PTHR10796:SF85">
    <property type="entry name" value="SSD DOMAIN-CONTAINING PROTEIN"/>
    <property type="match status" value="1"/>
</dbReference>
<feature type="transmembrane region" description="Helical" evidence="7">
    <location>
        <begin position="572"/>
        <end position="595"/>
    </location>
</feature>
<dbReference type="PROSITE" id="PS50156">
    <property type="entry name" value="SSD"/>
    <property type="match status" value="1"/>
</dbReference>
<keyword evidence="6" id="KW-0325">Glycoprotein</keyword>
<dbReference type="SUPFAM" id="SSF82866">
    <property type="entry name" value="Multidrug efflux transporter AcrB transmembrane domain"/>
    <property type="match status" value="2"/>
</dbReference>
<dbReference type="InterPro" id="IPR051697">
    <property type="entry name" value="Patched_domain-protein"/>
</dbReference>
<comment type="similarity">
    <text evidence="2">Belongs to the patched family.</text>
</comment>
<dbReference type="Proteomes" id="UP000053766">
    <property type="component" value="Unassembled WGS sequence"/>
</dbReference>
<feature type="transmembrane region" description="Helical" evidence="7">
    <location>
        <begin position="242"/>
        <end position="265"/>
    </location>
</feature>
<proteinExistence type="inferred from homology"/>
<organism evidence="9 10">
    <name type="scientific">Dictyocaulus viviparus</name>
    <name type="common">Bovine lungworm</name>
    <dbReference type="NCBI Taxonomy" id="29172"/>
    <lineage>
        <taxon>Eukaryota</taxon>
        <taxon>Metazoa</taxon>
        <taxon>Ecdysozoa</taxon>
        <taxon>Nematoda</taxon>
        <taxon>Chromadorea</taxon>
        <taxon>Rhabditida</taxon>
        <taxon>Rhabditina</taxon>
        <taxon>Rhabditomorpha</taxon>
        <taxon>Strongyloidea</taxon>
        <taxon>Metastrongylidae</taxon>
        <taxon>Dictyocaulus</taxon>
    </lineage>
</organism>
<evidence type="ECO:0000259" key="8">
    <source>
        <dbReference type="PROSITE" id="PS50156"/>
    </source>
</evidence>
<dbReference type="AlphaFoldDB" id="A0A0D8XKU7"/>
<feature type="transmembrane region" description="Helical" evidence="7">
    <location>
        <begin position="545"/>
        <end position="566"/>
    </location>
</feature>
<evidence type="ECO:0000256" key="7">
    <source>
        <dbReference type="SAM" id="Phobius"/>
    </source>
</evidence>
<dbReference type="OrthoDB" id="6510177at2759"/>
<keyword evidence="3 7" id="KW-0812">Transmembrane</keyword>
<dbReference type="GO" id="GO:0006897">
    <property type="term" value="P:endocytosis"/>
    <property type="evidence" value="ECO:0007669"/>
    <property type="project" value="TreeGrafter"/>
</dbReference>
<evidence type="ECO:0000256" key="4">
    <source>
        <dbReference type="ARBA" id="ARBA00022989"/>
    </source>
</evidence>
<reference evidence="10" key="2">
    <citation type="journal article" date="2016" name="Sci. Rep.">
        <title>Dictyocaulus viviparus genome, variome and transcriptome elucidate lungworm biology and support future intervention.</title>
        <authorList>
            <person name="McNulty S.N."/>
            <person name="Strube C."/>
            <person name="Rosa B.A."/>
            <person name="Martin J.C."/>
            <person name="Tyagi R."/>
            <person name="Choi Y.J."/>
            <person name="Wang Q."/>
            <person name="Hallsworth Pepin K."/>
            <person name="Zhang X."/>
            <person name="Ozersky P."/>
            <person name="Wilson R.K."/>
            <person name="Sternberg P.W."/>
            <person name="Gasser R.B."/>
            <person name="Mitreva M."/>
        </authorList>
    </citation>
    <scope>NUCLEOTIDE SEQUENCE [LARGE SCALE GENOMIC DNA]</scope>
    <source>
        <strain evidence="10">HannoverDv2000</strain>
    </source>
</reference>
<evidence type="ECO:0000313" key="9">
    <source>
        <dbReference type="EMBL" id="KJH42976.1"/>
    </source>
</evidence>
<evidence type="ECO:0000256" key="6">
    <source>
        <dbReference type="ARBA" id="ARBA00023180"/>
    </source>
</evidence>
<evidence type="ECO:0000313" key="10">
    <source>
        <dbReference type="Proteomes" id="UP000053766"/>
    </source>
</evidence>
<feature type="transmembrane region" description="Helical" evidence="7">
    <location>
        <begin position="665"/>
        <end position="688"/>
    </location>
</feature>
<protein>
    <submittedName>
        <fullName evidence="9">Patched family protein</fullName>
    </submittedName>
</protein>
<comment type="subcellular location">
    <subcellularLocation>
        <location evidence="1">Membrane</location>
        <topology evidence="1">Multi-pass membrane protein</topology>
    </subcellularLocation>
</comment>
<sequence length="710" mass="80117">MLSAKDNRSMIRFDYLEETVQILDLTSSRFLIHDSNLGTNQSFREFCGGFCQANEPVRQYYNGMRVLQENTSVELKNRINLTYPTSEMFSTKISLLPHFYGVELYEDGKSLKSVSLIVLIFRAEKHLSWTPDAAKDWELNVDKFFGENYNQTKIEVNVLSQAVIERDVVRAGEYLQPFLLVGFTIMGVFCVATTIFSSVIMYGQKITFNKALLAITACIVPFLACGTAFGLMFLFGVRFSPILCITPFLVLAISVDDAFLMIHAWNRIDSEDINYKRPRPRGQKIAQSSRTLQVLVETGPAIAISAITNILAFASGGISSTPEIRIFCIGNATCIFIDMCYQLTFYTAIMTLFADSSQFVDKENFSNAKRAAQKLLRCEILKSKYGLKKRFVLQSDRIRKNYITPSYTPATIIVNNPGNLSDPENIRELFTIKQAFENLPDAIGPESTKLFLSDYIKFKQTLEDEGSNAISIEEFLKWPEYSYWKGFIKMPKKLKRFNLSVFTEDAFYVDLLEAIPAITWQTAVATFISVIIVCTLFIKHAATVVFVAASIFATCIGMFSYMSLFGMTLDPIIMSISIMCIGFSVDIPAHVSFHYNAAESHMRNRISCSTFTSVSEHTNDDFKSRLQHTLRSVGYPVIQAGVSTNLCVLPLAFVPLYMAKVFSCAMLLCISISLIHGILILPAMFCLYDRALIQFHSWISSREKQTDTPI</sequence>
<feature type="domain" description="SSD" evidence="8">
    <location>
        <begin position="182"/>
        <end position="352"/>
    </location>
</feature>
<feature type="transmembrane region" description="Helical" evidence="7">
    <location>
        <begin position="212"/>
        <end position="235"/>
    </location>
</feature>
<feature type="transmembrane region" description="Helical" evidence="7">
    <location>
        <begin position="518"/>
        <end position="538"/>
    </location>
</feature>
<accession>A0A0D8XKU7</accession>
<reference evidence="9 10" key="1">
    <citation type="submission" date="2013-11" db="EMBL/GenBank/DDBJ databases">
        <title>Draft genome of the bovine lungworm Dictyocaulus viviparus.</title>
        <authorList>
            <person name="Mitreva M."/>
        </authorList>
    </citation>
    <scope>NUCLEOTIDE SEQUENCE [LARGE SCALE GENOMIC DNA]</scope>
    <source>
        <strain evidence="9 10">HannoverDv2000</strain>
    </source>
</reference>
<gene>
    <name evidence="9" type="ORF">DICVIV_11031</name>
</gene>
<name>A0A0D8XKU7_DICVI</name>
<dbReference type="GO" id="GO:0030659">
    <property type="term" value="C:cytoplasmic vesicle membrane"/>
    <property type="evidence" value="ECO:0007669"/>
    <property type="project" value="TreeGrafter"/>
</dbReference>
<dbReference type="PANTHER" id="PTHR10796">
    <property type="entry name" value="PATCHED-RELATED"/>
    <property type="match status" value="1"/>
</dbReference>
<dbReference type="Gene3D" id="1.20.1640.10">
    <property type="entry name" value="Multidrug efflux transporter AcrB transmembrane domain"/>
    <property type="match status" value="2"/>
</dbReference>
<feature type="transmembrane region" description="Helical" evidence="7">
    <location>
        <begin position="178"/>
        <end position="200"/>
    </location>
</feature>
<dbReference type="InterPro" id="IPR000731">
    <property type="entry name" value="SSD"/>
</dbReference>
<dbReference type="InterPro" id="IPR003392">
    <property type="entry name" value="PTHD_SSD"/>
</dbReference>
<evidence type="ECO:0000256" key="1">
    <source>
        <dbReference type="ARBA" id="ARBA00004141"/>
    </source>
</evidence>